<dbReference type="Proteomes" id="UP000189177">
    <property type="component" value="Unassembled WGS sequence"/>
</dbReference>
<evidence type="ECO:0000256" key="3">
    <source>
        <dbReference type="ARBA" id="ARBA00022723"/>
    </source>
</evidence>
<accession>A0A1V3A1V9</accession>
<keyword evidence="11" id="KW-1185">Reference proteome</keyword>
<dbReference type="InterPro" id="IPR036909">
    <property type="entry name" value="Cyt_c-like_dom_sf"/>
</dbReference>
<name>A0A1V3A1V9_9GAMM</name>
<evidence type="ECO:0000256" key="1">
    <source>
        <dbReference type="ARBA" id="ARBA00022448"/>
    </source>
</evidence>
<evidence type="ECO:0000313" key="10">
    <source>
        <dbReference type="EMBL" id="OOC11325.1"/>
    </source>
</evidence>
<keyword evidence="8" id="KW-0472">Membrane</keyword>
<comment type="caution">
    <text evidence="10">The sequence shown here is derived from an EMBL/GenBank/DDBJ whole genome shotgun (WGS) entry which is preliminary data.</text>
</comment>
<feature type="region of interest" description="Disordered" evidence="7">
    <location>
        <begin position="160"/>
        <end position="179"/>
    </location>
</feature>
<dbReference type="STRING" id="252474.B1A74_01220"/>
<evidence type="ECO:0000256" key="6">
    <source>
        <dbReference type="PROSITE-ProRule" id="PRU00433"/>
    </source>
</evidence>
<keyword evidence="8" id="KW-0812">Transmembrane</keyword>
<evidence type="ECO:0000256" key="2">
    <source>
        <dbReference type="ARBA" id="ARBA00022617"/>
    </source>
</evidence>
<dbReference type="RefSeq" id="WP_244269148.1">
    <property type="nucleotide sequence ID" value="NZ_MUZR01000004.1"/>
</dbReference>
<keyword evidence="5 6" id="KW-0408">Iron</keyword>
<dbReference type="GO" id="GO:0009055">
    <property type="term" value="F:electron transfer activity"/>
    <property type="evidence" value="ECO:0007669"/>
    <property type="project" value="InterPro"/>
</dbReference>
<dbReference type="SUPFAM" id="SSF46626">
    <property type="entry name" value="Cytochrome c"/>
    <property type="match status" value="2"/>
</dbReference>
<feature type="domain" description="Cytochrome c" evidence="9">
    <location>
        <begin position="77"/>
        <end position="157"/>
    </location>
</feature>
<evidence type="ECO:0000256" key="8">
    <source>
        <dbReference type="SAM" id="Phobius"/>
    </source>
</evidence>
<organism evidence="10 11">
    <name type="scientific">Thioalkalivibrio halophilus</name>
    <dbReference type="NCBI Taxonomy" id="252474"/>
    <lineage>
        <taxon>Bacteria</taxon>
        <taxon>Pseudomonadati</taxon>
        <taxon>Pseudomonadota</taxon>
        <taxon>Gammaproteobacteria</taxon>
        <taxon>Chromatiales</taxon>
        <taxon>Ectothiorhodospiraceae</taxon>
        <taxon>Thioalkalivibrio</taxon>
    </lineage>
</organism>
<dbReference type="Pfam" id="PF13442">
    <property type="entry name" value="Cytochrome_CBB3"/>
    <property type="match status" value="1"/>
</dbReference>
<reference evidence="10 11" key="1">
    <citation type="submission" date="2017-02" db="EMBL/GenBank/DDBJ databases">
        <title>Genomic diversity within the haloalkaliphilic genus Thioalkalivibrio.</title>
        <authorList>
            <person name="Ahn A.-C."/>
            <person name="Meier-Kolthoff J."/>
            <person name="Overmars L."/>
            <person name="Richter M."/>
            <person name="Woyke T."/>
            <person name="Sorokin D.Y."/>
            <person name="Muyzer G."/>
        </authorList>
    </citation>
    <scope>NUCLEOTIDE SEQUENCE [LARGE SCALE GENOMIC DNA]</scope>
    <source>
        <strain evidence="10 11">HL17</strain>
    </source>
</reference>
<keyword evidence="3 6" id="KW-0479">Metal-binding</keyword>
<dbReference type="AlphaFoldDB" id="A0A1V3A1V9"/>
<sequence>MANQPIKMDAGNKVLLFVSAIALAGAVIFLVAQLVNWLGQMGTAERTTITEEQLAERLTPAGRVEAGPVDAADEEAADLSPGDVYQNVCAACHDTGASGAPIVDDTDEWSSRFSDKGMDTLFDHSLNGFNAMPAKGGDPSLSDDEVRRAVAYMLDQADVDHGWSPDNGAAENGNDEEAVSETAEEVAAEDEAAAEEAAANGEAVNGIDLASGDATRAENQLFGTCVACHGARGQGVGIFPSIAGNTAEFIAGRLVAYRAGETVGDDTHLMAPNARNLSDQDIADLAVYIATLEE</sequence>
<evidence type="ECO:0000256" key="5">
    <source>
        <dbReference type="ARBA" id="ARBA00023004"/>
    </source>
</evidence>
<gene>
    <name evidence="10" type="ORF">B1A74_01220</name>
</gene>
<dbReference type="InterPro" id="IPR002323">
    <property type="entry name" value="Cyt_CIE"/>
</dbReference>
<evidence type="ECO:0000256" key="4">
    <source>
        <dbReference type="ARBA" id="ARBA00022982"/>
    </source>
</evidence>
<dbReference type="PROSITE" id="PS51007">
    <property type="entry name" value="CYTC"/>
    <property type="match status" value="2"/>
</dbReference>
<feature type="transmembrane region" description="Helical" evidence="8">
    <location>
        <begin position="14"/>
        <end position="38"/>
    </location>
</feature>
<evidence type="ECO:0000256" key="7">
    <source>
        <dbReference type="SAM" id="MobiDB-lite"/>
    </source>
</evidence>
<dbReference type="Gene3D" id="1.10.760.10">
    <property type="entry name" value="Cytochrome c-like domain"/>
    <property type="match status" value="2"/>
</dbReference>
<dbReference type="GO" id="GO:0005506">
    <property type="term" value="F:iron ion binding"/>
    <property type="evidence" value="ECO:0007669"/>
    <property type="project" value="InterPro"/>
</dbReference>
<dbReference type="EMBL" id="MUZR01000004">
    <property type="protein sequence ID" value="OOC11325.1"/>
    <property type="molecule type" value="Genomic_DNA"/>
</dbReference>
<feature type="domain" description="Cytochrome c" evidence="9">
    <location>
        <begin position="207"/>
        <end position="293"/>
    </location>
</feature>
<keyword evidence="1" id="KW-0813">Transport</keyword>
<dbReference type="PANTHER" id="PTHR40942:SF4">
    <property type="entry name" value="CYTOCHROME C5"/>
    <property type="match status" value="1"/>
</dbReference>
<dbReference type="PRINTS" id="PR00607">
    <property type="entry name" value="CYTCHROMECIE"/>
</dbReference>
<evidence type="ECO:0000313" key="11">
    <source>
        <dbReference type="Proteomes" id="UP000189177"/>
    </source>
</evidence>
<protein>
    <submittedName>
        <fullName evidence="10">Cytochrome C class I</fullName>
    </submittedName>
</protein>
<dbReference type="Pfam" id="PF00034">
    <property type="entry name" value="Cytochrom_C"/>
    <property type="match status" value="1"/>
</dbReference>
<dbReference type="InterPro" id="IPR009056">
    <property type="entry name" value="Cyt_c-like_dom"/>
</dbReference>
<evidence type="ECO:0000259" key="9">
    <source>
        <dbReference type="PROSITE" id="PS51007"/>
    </source>
</evidence>
<keyword evidence="8" id="KW-1133">Transmembrane helix</keyword>
<keyword evidence="4" id="KW-0249">Electron transport</keyword>
<keyword evidence="2 6" id="KW-0349">Heme</keyword>
<proteinExistence type="predicted"/>
<dbReference type="PANTHER" id="PTHR40942">
    <property type="match status" value="1"/>
</dbReference>
<dbReference type="GO" id="GO:0020037">
    <property type="term" value="F:heme binding"/>
    <property type="evidence" value="ECO:0007669"/>
    <property type="project" value="InterPro"/>
</dbReference>